<evidence type="ECO:0000313" key="2">
    <source>
        <dbReference type="EMBL" id="KAH6884898.1"/>
    </source>
</evidence>
<protein>
    <recommendedName>
        <fullName evidence="4">C2H2-type domain-containing protein</fullName>
    </recommendedName>
</protein>
<feature type="compositionally biased region" description="Low complexity" evidence="1">
    <location>
        <begin position="16"/>
        <end position="30"/>
    </location>
</feature>
<accession>A0A9P9AJ20</accession>
<dbReference type="AlphaFoldDB" id="A0A9P9AJ20"/>
<dbReference type="EMBL" id="JAGPYM010000019">
    <property type="protein sequence ID" value="KAH6884898.1"/>
    <property type="molecule type" value="Genomic_DNA"/>
</dbReference>
<organism evidence="2 3">
    <name type="scientific">Thelonectria olida</name>
    <dbReference type="NCBI Taxonomy" id="1576542"/>
    <lineage>
        <taxon>Eukaryota</taxon>
        <taxon>Fungi</taxon>
        <taxon>Dikarya</taxon>
        <taxon>Ascomycota</taxon>
        <taxon>Pezizomycotina</taxon>
        <taxon>Sordariomycetes</taxon>
        <taxon>Hypocreomycetidae</taxon>
        <taxon>Hypocreales</taxon>
        <taxon>Nectriaceae</taxon>
        <taxon>Thelonectria</taxon>
    </lineage>
</organism>
<dbReference type="OrthoDB" id="5049110at2759"/>
<feature type="region of interest" description="Disordered" evidence="1">
    <location>
        <begin position="1"/>
        <end position="38"/>
    </location>
</feature>
<gene>
    <name evidence="2" type="ORF">B0T10DRAFT_492953</name>
</gene>
<name>A0A9P9AJ20_9HYPO</name>
<evidence type="ECO:0008006" key="4">
    <source>
        <dbReference type="Google" id="ProtNLM"/>
    </source>
</evidence>
<evidence type="ECO:0000256" key="1">
    <source>
        <dbReference type="SAM" id="MobiDB-lite"/>
    </source>
</evidence>
<comment type="caution">
    <text evidence="2">The sequence shown here is derived from an EMBL/GenBank/DDBJ whole genome shotgun (WGS) entry which is preliminary data.</text>
</comment>
<proteinExistence type="predicted"/>
<dbReference type="PANTHER" id="PTHR38166:SF1">
    <property type="entry name" value="C2H2-TYPE DOMAIN-CONTAINING PROTEIN"/>
    <property type="match status" value="1"/>
</dbReference>
<sequence>MPIIFRQPRPPRGSINTDSSPSMKSKSNTSRARVKPTGLPFRRLPISRRTKPPRYKRIRSDRPRIRVNCDFVDDTNTRSFSSPSEDRLTGHFSFGDAEFDQPFDGEDFLVLKLPLGHYEKELQSLMPHFLRGVKDELQSWSTNAHYTPVAENRRPIYQHAKGINQQRQALPLKEEHQSDTAFAVNSHHGYSSHLACPYYRKNPDKYQLCLLDCNLRTINDIIRHLHQHHTKPPHCPMCSRRFGTFLARDKHILERTCKIRDFADIDGINEYQKAQLVSRDRPSLDNWERWERIWTIIFPRTEFTGEPYLDTDCEQAISMVRDFWKNEGRKFISRYVESHGLLRCHHEDKKQALASLAQMTRKEFLFSMYEKFQ</sequence>
<keyword evidence="3" id="KW-1185">Reference proteome</keyword>
<reference evidence="2 3" key="1">
    <citation type="journal article" date="2021" name="Nat. Commun.">
        <title>Genetic determinants of endophytism in the Arabidopsis root mycobiome.</title>
        <authorList>
            <person name="Mesny F."/>
            <person name="Miyauchi S."/>
            <person name="Thiergart T."/>
            <person name="Pickel B."/>
            <person name="Atanasova L."/>
            <person name="Karlsson M."/>
            <person name="Huettel B."/>
            <person name="Barry K.W."/>
            <person name="Haridas S."/>
            <person name="Chen C."/>
            <person name="Bauer D."/>
            <person name="Andreopoulos W."/>
            <person name="Pangilinan J."/>
            <person name="LaButti K."/>
            <person name="Riley R."/>
            <person name="Lipzen A."/>
            <person name="Clum A."/>
            <person name="Drula E."/>
            <person name="Henrissat B."/>
            <person name="Kohler A."/>
            <person name="Grigoriev I.V."/>
            <person name="Martin F.M."/>
            <person name="Hacquard S."/>
        </authorList>
    </citation>
    <scope>NUCLEOTIDE SEQUENCE [LARGE SCALE GENOMIC DNA]</scope>
    <source>
        <strain evidence="2 3">MPI-CAGE-CH-0241</strain>
    </source>
</reference>
<dbReference type="Proteomes" id="UP000777438">
    <property type="component" value="Unassembled WGS sequence"/>
</dbReference>
<evidence type="ECO:0000313" key="3">
    <source>
        <dbReference type="Proteomes" id="UP000777438"/>
    </source>
</evidence>
<dbReference type="PANTHER" id="PTHR38166">
    <property type="entry name" value="C2H2-TYPE DOMAIN-CONTAINING PROTEIN-RELATED"/>
    <property type="match status" value="1"/>
</dbReference>